<gene>
    <name evidence="1" type="ORF">BDV25DRAFT_15962</name>
</gene>
<organism evidence="1 2">
    <name type="scientific">Aspergillus avenaceus</name>
    <dbReference type="NCBI Taxonomy" id="36643"/>
    <lineage>
        <taxon>Eukaryota</taxon>
        <taxon>Fungi</taxon>
        <taxon>Dikarya</taxon>
        <taxon>Ascomycota</taxon>
        <taxon>Pezizomycotina</taxon>
        <taxon>Eurotiomycetes</taxon>
        <taxon>Eurotiomycetidae</taxon>
        <taxon>Eurotiales</taxon>
        <taxon>Aspergillaceae</taxon>
        <taxon>Aspergillus</taxon>
        <taxon>Aspergillus subgen. Circumdati</taxon>
    </lineage>
</organism>
<keyword evidence="2" id="KW-1185">Reference proteome</keyword>
<evidence type="ECO:0000313" key="1">
    <source>
        <dbReference type="EMBL" id="KAE8148596.1"/>
    </source>
</evidence>
<sequence length="265" mass="29548">MASPVPDLQQVPTDTESSEMFDLPEQLTLPPKPFLQILGTHTLTENDEVEIVTDFDIWIDCSGKPVIISGELKINNSPNGHSWHLSRSDFDSDSSFLDVLQPRLETDFSDTGDENEWILYKIVALAQSEQTRISDQVDRVVRSTAYGGTIKVVFHTPITQVKVPPCTQPTSQNEGQNQVEAKVHWNFLWPFTDTNVPWDQIIANAIVDRKIGQISAGQPKKYGVASPVRRDIKAGNTSHTTLGTMSGVTRSIVTHEKWGCDESFN</sequence>
<accession>A0A5N6TQF7</accession>
<evidence type="ECO:0000313" key="2">
    <source>
        <dbReference type="Proteomes" id="UP000325780"/>
    </source>
</evidence>
<name>A0A5N6TQF7_ASPAV</name>
<protein>
    <submittedName>
        <fullName evidence="1">Uncharacterized protein</fullName>
    </submittedName>
</protein>
<reference evidence="1 2" key="1">
    <citation type="submission" date="2019-04" db="EMBL/GenBank/DDBJ databases">
        <title>Friends and foes A comparative genomics study of 23 Aspergillus species from section Flavi.</title>
        <authorList>
            <consortium name="DOE Joint Genome Institute"/>
            <person name="Kjaerbolling I."/>
            <person name="Vesth T."/>
            <person name="Frisvad J.C."/>
            <person name="Nybo J.L."/>
            <person name="Theobald S."/>
            <person name="Kildgaard S."/>
            <person name="Isbrandt T."/>
            <person name="Kuo A."/>
            <person name="Sato A."/>
            <person name="Lyhne E.K."/>
            <person name="Kogle M.E."/>
            <person name="Wiebenga A."/>
            <person name="Kun R.S."/>
            <person name="Lubbers R.J."/>
            <person name="Makela M.R."/>
            <person name="Barry K."/>
            <person name="Chovatia M."/>
            <person name="Clum A."/>
            <person name="Daum C."/>
            <person name="Haridas S."/>
            <person name="He G."/>
            <person name="LaButti K."/>
            <person name="Lipzen A."/>
            <person name="Mondo S."/>
            <person name="Riley R."/>
            <person name="Salamov A."/>
            <person name="Simmons B.A."/>
            <person name="Magnuson J.K."/>
            <person name="Henrissat B."/>
            <person name="Mortensen U.H."/>
            <person name="Larsen T.O."/>
            <person name="Devries R.P."/>
            <person name="Grigoriev I.V."/>
            <person name="Machida M."/>
            <person name="Baker S.E."/>
            <person name="Andersen M.R."/>
        </authorList>
    </citation>
    <scope>NUCLEOTIDE SEQUENCE [LARGE SCALE GENOMIC DNA]</scope>
    <source>
        <strain evidence="1 2">IBT 18842</strain>
    </source>
</reference>
<proteinExistence type="predicted"/>
<dbReference type="Proteomes" id="UP000325780">
    <property type="component" value="Unassembled WGS sequence"/>
</dbReference>
<dbReference type="EMBL" id="ML742154">
    <property type="protein sequence ID" value="KAE8148596.1"/>
    <property type="molecule type" value="Genomic_DNA"/>
</dbReference>
<dbReference type="AlphaFoldDB" id="A0A5N6TQF7"/>